<dbReference type="RefSeq" id="WP_112374941.1">
    <property type="nucleotide sequence ID" value="NZ_CP069793.1"/>
</dbReference>
<name>A0A2X2IY97_SPHMU</name>
<dbReference type="PROSITE" id="PS51257">
    <property type="entry name" value="PROKAR_LIPOPROTEIN"/>
    <property type="match status" value="1"/>
</dbReference>
<organism evidence="5 6">
    <name type="scientific">Sphingobacterium multivorum</name>
    <dbReference type="NCBI Taxonomy" id="28454"/>
    <lineage>
        <taxon>Bacteria</taxon>
        <taxon>Pseudomonadati</taxon>
        <taxon>Bacteroidota</taxon>
        <taxon>Sphingobacteriia</taxon>
        <taxon>Sphingobacteriales</taxon>
        <taxon>Sphingobacteriaceae</taxon>
        <taxon>Sphingobacterium</taxon>
    </lineage>
</organism>
<reference evidence="5 6" key="1">
    <citation type="submission" date="2018-06" db="EMBL/GenBank/DDBJ databases">
        <authorList>
            <consortium name="Pathogen Informatics"/>
            <person name="Doyle S."/>
        </authorList>
    </citation>
    <scope>NUCLEOTIDE SEQUENCE [LARGE SCALE GENOMIC DNA]</scope>
    <source>
        <strain evidence="5 6">NCTC11343</strain>
    </source>
</reference>
<dbReference type="Pfam" id="PF00254">
    <property type="entry name" value="FKBP_C"/>
    <property type="match status" value="1"/>
</dbReference>
<sequence>MKKLLSPLFMGIAAIAFLIVSCNKSDDAPVYDANAQFKTDSVTLKNYVSQNYPAAQYNSETGIWYEILAEGTGNYEYKVVDTLNGKYLKFKPTVKYVGKLLSGSVFDQTDTAKEFEIITNTGYQYPFYSTIIPTWTFAFAPQKIGDMKLGGLTEKGLQKGSKIHIMAPSLYGYQNQAVGTIPANSPLDFVIEVTDIK</sequence>
<comment type="catalytic activity">
    <reaction evidence="1 3 4">
        <text>[protein]-peptidylproline (omega=180) = [protein]-peptidylproline (omega=0)</text>
        <dbReference type="Rhea" id="RHEA:16237"/>
        <dbReference type="Rhea" id="RHEA-COMP:10747"/>
        <dbReference type="Rhea" id="RHEA-COMP:10748"/>
        <dbReference type="ChEBI" id="CHEBI:83833"/>
        <dbReference type="ChEBI" id="CHEBI:83834"/>
        <dbReference type="EC" id="5.2.1.8"/>
    </reaction>
</comment>
<dbReference type="GO" id="GO:0003755">
    <property type="term" value="F:peptidyl-prolyl cis-trans isomerase activity"/>
    <property type="evidence" value="ECO:0007669"/>
    <property type="project" value="UniProtKB-UniRule"/>
</dbReference>
<dbReference type="Gene3D" id="3.10.50.40">
    <property type="match status" value="1"/>
</dbReference>
<dbReference type="EC" id="5.2.1.8" evidence="4"/>
<protein>
    <recommendedName>
        <fullName evidence="4">Peptidyl-prolyl cis-trans isomerase</fullName>
        <ecNumber evidence="4">5.2.1.8</ecNumber>
    </recommendedName>
</protein>
<dbReference type="Proteomes" id="UP000251241">
    <property type="component" value="Unassembled WGS sequence"/>
</dbReference>
<dbReference type="SUPFAM" id="SSF54534">
    <property type="entry name" value="FKBP-like"/>
    <property type="match status" value="1"/>
</dbReference>
<dbReference type="EMBL" id="UAUU01000009">
    <property type="protein sequence ID" value="SPZ87127.1"/>
    <property type="molecule type" value="Genomic_DNA"/>
</dbReference>
<dbReference type="GeneID" id="97182671"/>
<evidence type="ECO:0000256" key="4">
    <source>
        <dbReference type="RuleBase" id="RU003915"/>
    </source>
</evidence>
<evidence type="ECO:0000256" key="3">
    <source>
        <dbReference type="PROSITE-ProRule" id="PRU00277"/>
    </source>
</evidence>
<keyword evidence="2 3" id="KW-0697">Rotamase</keyword>
<dbReference type="AlphaFoldDB" id="A0A2X2IY97"/>
<evidence type="ECO:0000313" key="6">
    <source>
        <dbReference type="Proteomes" id="UP000251241"/>
    </source>
</evidence>
<dbReference type="InterPro" id="IPR001179">
    <property type="entry name" value="PPIase_FKBP_dom"/>
</dbReference>
<comment type="similarity">
    <text evidence="4">Belongs to the FKBP-type PPIase family.</text>
</comment>
<gene>
    <name evidence="5" type="ORF">NCTC11343_02733</name>
</gene>
<evidence type="ECO:0000313" key="5">
    <source>
        <dbReference type="EMBL" id="SPZ87127.1"/>
    </source>
</evidence>
<evidence type="ECO:0000256" key="2">
    <source>
        <dbReference type="ARBA" id="ARBA00023110"/>
    </source>
</evidence>
<dbReference type="PROSITE" id="PS50059">
    <property type="entry name" value="FKBP_PPIASE"/>
    <property type="match status" value="1"/>
</dbReference>
<proteinExistence type="inferred from homology"/>
<evidence type="ECO:0000256" key="1">
    <source>
        <dbReference type="ARBA" id="ARBA00000971"/>
    </source>
</evidence>
<accession>A0A2X2IY97</accession>
<dbReference type="InterPro" id="IPR046357">
    <property type="entry name" value="PPIase_dom_sf"/>
</dbReference>
<keyword evidence="3 4" id="KW-0413">Isomerase</keyword>